<dbReference type="EMBL" id="WQRF01000001">
    <property type="protein sequence ID" value="MVS98869.1"/>
    <property type="molecule type" value="Genomic_DNA"/>
</dbReference>
<evidence type="ECO:0008006" key="3">
    <source>
        <dbReference type="Google" id="ProtNLM"/>
    </source>
</evidence>
<evidence type="ECO:0000313" key="2">
    <source>
        <dbReference type="Proteomes" id="UP000438106"/>
    </source>
</evidence>
<sequence>MVFVHLIAAERRCNMAQTHQLATRRHIHLEDGGAIAEIFTRGSDPYRKIVNGRQRKPVGRPVMIKAGMRAVEWESIKAEKPMYELCEVATPVHSMFAQPHLLRMKIVGKYERLDFIPDLRLSVDTGFAVQVAKGAFVEAVRNWTPVRQGTLSTLIVEVKDDADPRIEDPDYQNKLRLAEQVYRNVGWFFTTVVRSTHISHPKTDPAIAALFLKRKTTLSPGDLSAVREAFGSQEKLPWKEVVAALGGGPTGVRKASAMHVRRLISVTVTEPLTDRSTVVRVQDGRPLFELPGNYPW</sequence>
<accession>A0A7X3K3Q3</accession>
<keyword evidence="2" id="KW-1185">Reference proteome</keyword>
<name>A0A7X3K3Q3_9HYPH</name>
<reference evidence="1 2" key="1">
    <citation type="submission" date="2019-12" db="EMBL/GenBank/DDBJ databases">
        <title>Devosia maris sp. nov., isolated from the deep seawater.</title>
        <authorList>
            <person name="Liu Y."/>
        </authorList>
    </citation>
    <scope>NUCLEOTIDE SEQUENCE [LARGE SCALE GENOMIC DNA]</scope>
    <source>
        <strain evidence="1 2">L53-10-65</strain>
    </source>
</reference>
<evidence type="ECO:0000313" key="1">
    <source>
        <dbReference type="EMBL" id="MVS98869.1"/>
    </source>
</evidence>
<protein>
    <recommendedName>
        <fullName evidence="3">TnsA endonuclease N-terminal domain-containing protein</fullName>
    </recommendedName>
</protein>
<comment type="caution">
    <text evidence="1">The sequence shown here is derived from an EMBL/GenBank/DDBJ whole genome shotgun (WGS) entry which is preliminary data.</text>
</comment>
<dbReference type="Proteomes" id="UP000438106">
    <property type="component" value="Unassembled WGS sequence"/>
</dbReference>
<gene>
    <name evidence="1" type="ORF">GO014_07530</name>
</gene>
<dbReference type="AlphaFoldDB" id="A0A7X3K3Q3"/>
<proteinExistence type="predicted"/>
<organism evidence="1 2">
    <name type="scientific">Devosia marina</name>
    <dbReference type="NCBI Taxonomy" id="2683198"/>
    <lineage>
        <taxon>Bacteria</taxon>
        <taxon>Pseudomonadati</taxon>
        <taxon>Pseudomonadota</taxon>
        <taxon>Alphaproteobacteria</taxon>
        <taxon>Hyphomicrobiales</taxon>
        <taxon>Devosiaceae</taxon>
        <taxon>Devosia</taxon>
    </lineage>
</organism>